<gene>
    <name evidence="2" type="ORF">PMH09_01885</name>
</gene>
<proteinExistence type="predicted"/>
<organism evidence="2 3">
    <name type="scientific">Roseofilum casamattae BLCC-M143</name>
    <dbReference type="NCBI Taxonomy" id="3022442"/>
    <lineage>
        <taxon>Bacteria</taxon>
        <taxon>Bacillati</taxon>
        <taxon>Cyanobacteriota</taxon>
        <taxon>Cyanophyceae</taxon>
        <taxon>Desertifilales</taxon>
        <taxon>Desertifilaceae</taxon>
        <taxon>Roseofilum</taxon>
        <taxon>Roseofilum casamattae</taxon>
    </lineage>
</organism>
<name>A0ABT7BRW6_9CYAN</name>
<evidence type="ECO:0000313" key="2">
    <source>
        <dbReference type="EMBL" id="MDJ1181934.1"/>
    </source>
</evidence>
<dbReference type="Pfam" id="PF18480">
    <property type="entry name" value="DUF5615"/>
    <property type="match status" value="1"/>
</dbReference>
<dbReference type="Proteomes" id="UP001232992">
    <property type="component" value="Unassembled WGS sequence"/>
</dbReference>
<accession>A0ABT7BRW6</accession>
<evidence type="ECO:0000259" key="1">
    <source>
        <dbReference type="Pfam" id="PF18480"/>
    </source>
</evidence>
<dbReference type="EMBL" id="JAQOSQ010000001">
    <property type="protein sequence ID" value="MDJ1181934.1"/>
    <property type="molecule type" value="Genomic_DNA"/>
</dbReference>
<dbReference type="RefSeq" id="WP_283756583.1">
    <property type="nucleotide sequence ID" value="NZ_JAQOSQ010000001.1"/>
</dbReference>
<feature type="domain" description="DUF5615" evidence="1">
    <location>
        <begin position="4"/>
        <end position="62"/>
    </location>
</feature>
<dbReference type="InterPro" id="IPR041049">
    <property type="entry name" value="DUF5615"/>
</dbReference>
<sequence>MEIQYLIDENLSFLYQEQLHKSYPDLRILNVGQPPAPPNGTLDPEILVWCEQNNFILVTNNRKSMPGHLADHLAGGGEVPGILTFRKKFSIANILESLILIAEAGDPIEYRNCISYIPL</sequence>
<keyword evidence="3" id="KW-1185">Reference proteome</keyword>
<protein>
    <submittedName>
        <fullName evidence="2">DUF5615 family PIN-like protein</fullName>
    </submittedName>
</protein>
<reference evidence="2 3" key="1">
    <citation type="submission" date="2023-01" db="EMBL/GenBank/DDBJ databases">
        <title>Novel diversity within Roseofilum (Cyanobacteria; Desertifilaceae) from marine benthic mats with descriptions of four novel species.</title>
        <authorList>
            <person name="Wang Y."/>
            <person name="Berthold D.E."/>
            <person name="Hu J."/>
            <person name="Lefler F.W."/>
            <person name="Laughinghouse H.D. IV."/>
        </authorList>
    </citation>
    <scope>NUCLEOTIDE SEQUENCE [LARGE SCALE GENOMIC DNA]</scope>
    <source>
        <strain evidence="2 3">BLCC-M143</strain>
    </source>
</reference>
<comment type="caution">
    <text evidence="2">The sequence shown here is derived from an EMBL/GenBank/DDBJ whole genome shotgun (WGS) entry which is preliminary data.</text>
</comment>
<evidence type="ECO:0000313" key="3">
    <source>
        <dbReference type="Proteomes" id="UP001232992"/>
    </source>
</evidence>